<sequence length="350" mass="40947">MDITVLNDLEYYVKFILPSVHKLSDTLILNSVQMLLEIEHLADFRHYREEIISTMKHVKFIRDDFQNLQMASYFYDENEELYQSLEEIQSEIDKCLKEVWTLAEEERRKAIRRLYLRWHPDKNPDCLDLATEACKYLQNKIEELEMGGRTGLHHSRPNQGSSQWSSAFRDFYQEWDQEASQHRRGRERFNQSYSSGQYNFWTFHGTRSSGPRPNPNPEEAHRWHRQAKCDLTAAHNDTGGASTEWCLFKVHQAVEKALIGAEYKNTGQRPTNSTITSLAQQLSHVSPKLRNLHSMVHKLKQLGVDAKKTQYPNYHTSPGIPNDQFNSQNLAQVLRLSSELLTEIESYINE</sequence>
<dbReference type="InterPro" id="IPR007842">
    <property type="entry name" value="HEPN_dom"/>
</dbReference>
<dbReference type="PANTHER" id="PTHR46919:SF2">
    <property type="entry name" value="SACSIN"/>
    <property type="match status" value="1"/>
</dbReference>
<keyword evidence="4" id="KW-1185">Reference proteome</keyword>
<evidence type="ECO:0000313" key="4">
    <source>
        <dbReference type="Proteomes" id="UP001152622"/>
    </source>
</evidence>
<dbReference type="Pfam" id="PF05168">
    <property type="entry name" value="HEPN"/>
    <property type="match status" value="1"/>
</dbReference>
<keyword evidence="1" id="KW-0175">Coiled coil</keyword>
<dbReference type="Gene3D" id="1.10.287.110">
    <property type="entry name" value="DnaJ domain"/>
    <property type="match status" value="1"/>
</dbReference>
<organism evidence="3 4">
    <name type="scientific">Synaphobranchus kaupii</name>
    <name type="common">Kaup's arrowtooth eel</name>
    <dbReference type="NCBI Taxonomy" id="118154"/>
    <lineage>
        <taxon>Eukaryota</taxon>
        <taxon>Metazoa</taxon>
        <taxon>Chordata</taxon>
        <taxon>Craniata</taxon>
        <taxon>Vertebrata</taxon>
        <taxon>Euteleostomi</taxon>
        <taxon>Actinopterygii</taxon>
        <taxon>Neopterygii</taxon>
        <taxon>Teleostei</taxon>
        <taxon>Anguilliformes</taxon>
        <taxon>Synaphobranchidae</taxon>
        <taxon>Synaphobranchus</taxon>
    </lineage>
</organism>
<dbReference type="AlphaFoldDB" id="A0A9Q1F2Z1"/>
<dbReference type="Gene3D" id="1.20.120.330">
    <property type="entry name" value="Nucleotidyltransferases domain 2"/>
    <property type="match status" value="1"/>
</dbReference>
<gene>
    <name evidence="3" type="ORF">SKAU_G00251790</name>
</gene>
<feature type="coiled-coil region" evidence="1">
    <location>
        <begin position="78"/>
        <end position="105"/>
    </location>
</feature>
<dbReference type="SMART" id="SM00748">
    <property type="entry name" value="HEPN"/>
    <property type="match status" value="1"/>
</dbReference>
<evidence type="ECO:0000313" key="3">
    <source>
        <dbReference type="EMBL" id="KAJ8350049.1"/>
    </source>
</evidence>
<protein>
    <recommendedName>
        <fullName evidence="2">HEPN domain-containing protein</fullName>
    </recommendedName>
</protein>
<feature type="domain" description="HEPN" evidence="2">
    <location>
        <begin position="224"/>
        <end position="340"/>
    </location>
</feature>
<proteinExistence type="predicted"/>
<dbReference type="SUPFAM" id="SSF81593">
    <property type="entry name" value="Nucleotidyltransferase substrate binding subunit/domain"/>
    <property type="match status" value="1"/>
</dbReference>
<dbReference type="Proteomes" id="UP001152622">
    <property type="component" value="Chromosome 9"/>
</dbReference>
<dbReference type="PROSITE" id="PS50910">
    <property type="entry name" value="HEPN"/>
    <property type="match status" value="1"/>
</dbReference>
<dbReference type="SUPFAM" id="SSF46565">
    <property type="entry name" value="Chaperone J-domain"/>
    <property type="match status" value="1"/>
</dbReference>
<dbReference type="InterPro" id="IPR036869">
    <property type="entry name" value="J_dom_sf"/>
</dbReference>
<reference evidence="3" key="1">
    <citation type="journal article" date="2023" name="Science">
        <title>Genome structures resolve the early diversification of teleost fishes.</title>
        <authorList>
            <person name="Parey E."/>
            <person name="Louis A."/>
            <person name="Montfort J."/>
            <person name="Bouchez O."/>
            <person name="Roques C."/>
            <person name="Iampietro C."/>
            <person name="Lluch J."/>
            <person name="Castinel A."/>
            <person name="Donnadieu C."/>
            <person name="Desvignes T."/>
            <person name="Floi Bucao C."/>
            <person name="Jouanno E."/>
            <person name="Wen M."/>
            <person name="Mejri S."/>
            <person name="Dirks R."/>
            <person name="Jansen H."/>
            <person name="Henkel C."/>
            <person name="Chen W.J."/>
            <person name="Zahm M."/>
            <person name="Cabau C."/>
            <person name="Klopp C."/>
            <person name="Thompson A.W."/>
            <person name="Robinson-Rechavi M."/>
            <person name="Braasch I."/>
            <person name="Lecointre G."/>
            <person name="Bobe J."/>
            <person name="Postlethwait J.H."/>
            <person name="Berthelot C."/>
            <person name="Roest Crollius H."/>
            <person name="Guiguen Y."/>
        </authorList>
    </citation>
    <scope>NUCLEOTIDE SEQUENCE</scope>
    <source>
        <strain evidence="3">WJC10195</strain>
    </source>
</reference>
<evidence type="ECO:0000259" key="2">
    <source>
        <dbReference type="PROSITE" id="PS50910"/>
    </source>
</evidence>
<dbReference type="OrthoDB" id="1262810at2759"/>
<name>A0A9Q1F2Z1_SYNKA</name>
<comment type="caution">
    <text evidence="3">The sequence shown here is derived from an EMBL/GenBank/DDBJ whole genome shotgun (WGS) entry which is preliminary data.</text>
</comment>
<dbReference type="PANTHER" id="PTHR46919">
    <property type="entry name" value="ZINC FINGER, C3HC4 TYPE (RING FINGER) FAMILY PROTEIN"/>
    <property type="match status" value="1"/>
</dbReference>
<dbReference type="EMBL" id="JAINUF010000009">
    <property type="protein sequence ID" value="KAJ8350049.1"/>
    <property type="molecule type" value="Genomic_DNA"/>
</dbReference>
<accession>A0A9Q1F2Z1</accession>
<evidence type="ECO:0000256" key="1">
    <source>
        <dbReference type="SAM" id="Coils"/>
    </source>
</evidence>